<reference evidence="2 3" key="1">
    <citation type="submission" date="2018-11" db="EMBL/GenBank/DDBJ databases">
        <authorList>
            <person name="Wuyts S."/>
        </authorList>
    </citation>
    <scope>NUCLEOTIDE SEQUENCE [LARGE SCALE GENOMIC DNA]</scope>
    <source>
        <strain evidence="2">Lactobacillus mudanjiangensis AMBF249</strain>
    </source>
</reference>
<proteinExistence type="predicted"/>
<gene>
    <name evidence="2" type="ORF">MUDAN_MDHGFNIF_03466</name>
</gene>
<keyword evidence="3" id="KW-1185">Reference proteome</keyword>
<protein>
    <submittedName>
        <fullName evidence="2">Exopolysaccharide biosynthesis protein [Lactobacillus acidophilus NCFM]</fullName>
    </submittedName>
</protein>
<dbReference type="AlphaFoldDB" id="A0A660E882"/>
<feature type="transmembrane region" description="Helical" evidence="1">
    <location>
        <begin position="159"/>
        <end position="177"/>
    </location>
</feature>
<evidence type="ECO:0000313" key="2">
    <source>
        <dbReference type="EMBL" id="VDG29330.1"/>
    </source>
</evidence>
<dbReference type="RefSeq" id="WP_130852078.1">
    <property type="nucleotide sequence ID" value="NZ_UYIG01000134.1"/>
</dbReference>
<keyword evidence="1" id="KW-0472">Membrane</keyword>
<dbReference type="Proteomes" id="UP000289996">
    <property type="component" value="Unassembled WGS sequence"/>
</dbReference>
<accession>A0A660E882</accession>
<feature type="transmembrane region" description="Helical" evidence="1">
    <location>
        <begin position="12"/>
        <end position="36"/>
    </location>
</feature>
<dbReference type="EMBL" id="UYIG01000134">
    <property type="protein sequence ID" value="VDG29330.1"/>
    <property type="molecule type" value="Genomic_DNA"/>
</dbReference>
<organism evidence="2 3">
    <name type="scientific">Lactiplantibacillus mudanjiangensis</name>
    <dbReference type="NCBI Taxonomy" id="1296538"/>
    <lineage>
        <taxon>Bacteria</taxon>
        <taxon>Bacillati</taxon>
        <taxon>Bacillota</taxon>
        <taxon>Bacilli</taxon>
        <taxon>Lactobacillales</taxon>
        <taxon>Lactobacillaceae</taxon>
        <taxon>Lactiplantibacillus</taxon>
    </lineage>
</organism>
<evidence type="ECO:0000256" key="1">
    <source>
        <dbReference type="SAM" id="Phobius"/>
    </source>
</evidence>
<keyword evidence="1" id="KW-0812">Transmembrane</keyword>
<sequence length="216" mass="24297">MRILDLLSLIKRNMLVFCTIVFGVFVLIIIYANFIVQPTYSSVIQYNAIDNVQQTSSYKNYVDDSSFQDDVRQNMVDQHYIDASSMNNLKTISVNVTPGNQVFSITAEATTPLLARQYATTLNTLFQKKFGRAFPNHHITKINGPSNPVSATSPDMKLYIIYGLLGGLIISIVIVLFKELYGKYIYSPFFTTKVLGVHQIGIIEYPKNSGSNKSKE</sequence>
<name>A0A660E882_9LACO</name>
<keyword evidence="1" id="KW-1133">Transmembrane helix</keyword>
<evidence type="ECO:0000313" key="3">
    <source>
        <dbReference type="Proteomes" id="UP000289996"/>
    </source>
</evidence>